<accession>A0A1I7XK45</accession>
<proteinExistence type="predicted"/>
<dbReference type="Proteomes" id="UP000095283">
    <property type="component" value="Unplaced"/>
</dbReference>
<sequence length="28" mass="3218">MTKMAEGHWRNTMEYSTKESAGFIAPSR</sequence>
<protein>
    <submittedName>
        <fullName evidence="2">Uncharacterized protein</fullName>
    </submittedName>
</protein>
<keyword evidence="1" id="KW-1185">Reference proteome</keyword>
<evidence type="ECO:0000313" key="1">
    <source>
        <dbReference type="Proteomes" id="UP000095283"/>
    </source>
</evidence>
<name>A0A1I7XK45_HETBA</name>
<evidence type="ECO:0000313" key="2">
    <source>
        <dbReference type="WBParaSite" id="Hba_17679"/>
    </source>
</evidence>
<organism evidence="1 2">
    <name type="scientific">Heterorhabditis bacteriophora</name>
    <name type="common">Entomopathogenic nematode worm</name>
    <dbReference type="NCBI Taxonomy" id="37862"/>
    <lineage>
        <taxon>Eukaryota</taxon>
        <taxon>Metazoa</taxon>
        <taxon>Ecdysozoa</taxon>
        <taxon>Nematoda</taxon>
        <taxon>Chromadorea</taxon>
        <taxon>Rhabditida</taxon>
        <taxon>Rhabditina</taxon>
        <taxon>Rhabditomorpha</taxon>
        <taxon>Strongyloidea</taxon>
        <taxon>Heterorhabditidae</taxon>
        <taxon>Heterorhabditis</taxon>
    </lineage>
</organism>
<reference evidence="2" key="1">
    <citation type="submission" date="2016-11" db="UniProtKB">
        <authorList>
            <consortium name="WormBaseParasite"/>
        </authorList>
    </citation>
    <scope>IDENTIFICATION</scope>
</reference>
<dbReference type="AlphaFoldDB" id="A0A1I7XK45"/>
<dbReference type="WBParaSite" id="Hba_17679">
    <property type="protein sequence ID" value="Hba_17679"/>
    <property type="gene ID" value="Hba_17679"/>
</dbReference>